<name>A0A1H0Y7X3_9MICO</name>
<dbReference type="Pfam" id="PF19516">
    <property type="entry name" value="DUF6049"/>
    <property type="match status" value="2"/>
</dbReference>
<reference evidence="3 4" key="1">
    <citation type="submission" date="2016-10" db="EMBL/GenBank/DDBJ databases">
        <authorList>
            <person name="de Groot N.N."/>
        </authorList>
    </citation>
    <scope>NUCLEOTIDE SEQUENCE [LARGE SCALE GENOMIC DNA]</scope>
    <source>
        <strain evidence="3 4">DSM 22788</strain>
    </source>
</reference>
<dbReference type="EMBL" id="FNKB01000001">
    <property type="protein sequence ID" value="SDQ11210.1"/>
    <property type="molecule type" value="Genomic_DNA"/>
</dbReference>
<protein>
    <submittedName>
        <fullName evidence="3">Uncharacterized protein</fullName>
    </submittedName>
</protein>
<dbReference type="RefSeq" id="WP_010155621.1">
    <property type="nucleotide sequence ID" value="NZ_FNKB01000001.1"/>
</dbReference>
<keyword evidence="2" id="KW-0812">Transmembrane</keyword>
<dbReference type="STRING" id="1079994.SAMN04488565_0605"/>
<gene>
    <name evidence="3" type="ORF">SAMN04488565_0605</name>
</gene>
<feature type="region of interest" description="Disordered" evidence="1">
    <location>
        <begin position="336"/>
        <end position="394"/>
    </location>
</feature>
<dbReference type="Proteomes" id="UP000182690">
    <property type="component" value="Unassembled WGS sequence"/>
</dbReference>
<evidence type="ECO:0000313" key="3">
    <source>
        <dbReference type="EMBL" id="SDQ11210.1"/>
    </source>
</evidence>
<evidence type="ECO:0000313" key="4">
    <source>
        <dbReference type="Proteomes" id="UP000182690"/>
    </source>
</evidence>
<sequence length="776" mass="79089">MLPVLRRHARSAGSWALAGAVLIGAITGPVLAAPRSADAAPSAEVSGDPDIELVVAPRQPVIAAADDEVQFGLLIRNATSAELPAGTVTLEIGAARVTDAADLDAEPPAAAVGFAEAEVGPTASGADQTATVTVARADLPIDPGAAPGAYRVGATLEFTEEPQPGFAVFGSEPADEPSDDPANVPSPVSSTTAVVWRGAGAQSVPVSVIVPFVLPSDIRTLPTRGQLEELAPGWDRLLTAARAHEATLAIDPRIIAGIRAYGDEAPRNAQLLLSRLETTPLPSFLLQFADADPSAQAALGFTTLLEPTNLDFVSRFGSFGGEAGTGGAVGVEADADASGAGSASGSSAASGAGQDAESSAGSANGADAANADAEGVDAEGAEGGSDADGAADPETESLPALADLLAWPQEDAARVWPAEGRADPALLPLLEREGVDGLVLSSDGATLSGGPRAALGDTSVTVTDAGLDAAARTALEAATETERAGGVAQLAARLAVDAQRGSDGVVIALDRGATGDAADPAALLEQLEAFDWSTPTTLAEQRTGTVELRESGPLPDRLELLRSASNREGSVNELGAVLTHPEYLSGYQRTRLLELFSTRYAGDASGFAKIAADYRKRDAELLSGVQAISTEHIQLVGSSSRVPVQLRNALPFDAVVSVDVDPASAALSVEERRFADVVVPAETTERVLVPVRSRVSSGESGLVVSVSDASAQTTVFTGTLSITIRSSIETIIFWALGGLVVLLLVFGIVRSVRRRRGRSATGGAPAEARRDQPPAM</sequence>
<dbReference type="OrthoDB" id="4985746at2"/>
<dbReference type="eggNOG" id="COG1361">
    <property type="taxonomic scope" value="Bacteria"/>
</dbReference>
<feature type="compositionally biased region" description="Low complexity" evidence="1">
    <location>
        <begin position="336"/>
        <end position="373"/>
    </location>
</feature>
<evidence type="ECO:0000256" key="1">
    <source>
        <dbReference type="SAM" id="MobiDB-lite"/>
    </source>
</evidence>
<proteinExistence type="predicted"/>
<keyword evidence="2" id="KW-1133">Transmembrane helix</keyword>
<organism evidence="3 4">
    <name type="scientific">Leucobacter chromiiresistens</name>
    <dbReference type="NCBI Taxonomy" id="1079994"/>
    <lineage>
        <taxon>Bacteria</taxon>
        <taxon>Bacillati</taxon>
        <taxon>Actinomycetota</taxon>
        <taxon>Actinomycetes</taxon>
        <taxon>Micrococcales</taxon>
        <taxon>Microbacteriaceae</taxon>
        <taxon>Leucobacter</taxon>
    </lineage>
</organism>
<accession>A0A1H0Y7X3</accession>
<dbReference type="AlphaFoldDB" id="A0A1H0Y7X3"/>
<dbReference type="InterPro" id="IPR046112">
    <property type="entry name" value="DUF6049"/>
</dbReference>
<keyword evidence="2" id="KW-0472">Membrane</keyword>
<evidence type="ECO:0000256" key="2">
    <source>
        <dbReference type="SAM" id="Phobius"/>
    </source>
</evidence>
<feature type="transmembrane region" description="Helical" evidence="2">
    <location>
        <begin position="731"/>
        <end position="749"/>
    </location>
</feature>